<sequence length="1059" mass="112723">MIKLLLCYFSMGTEKNLSCVPSPNAFKKLLQQLAMLLIMLIGAQTYGQIEVDTWYSADRAVNIPSPVGQLELYTPFPPADGTPVTTWYDLVDYAGVDTKQDAVPHPADPAHYPNPWDAALNPGFAHSFGLPAFLSPTGSVPGIPTLRRNDMNFNPSVEFDGSGNGQALHTRSISRANITVFIVFRAPGAGNTARTQRLLYGGDIDNYHNSTTNLSLGVSDGNRFSVGRTRIGATYFQSGGIDLLERPTIGVFSRETAPLGDFQETLTTKVNGIQDINTTRNDVIAEDDLYLFVRLGKHFNSNDPNTNLTGNIAEVLVADGALSATHIQRVESYLAIKYGITLNSAGQLGSIVGNQGYQYLSANGAVIWNPAINPAYRFDIAGLARDRYRDNFGGFPDLRYNVHQRIGKSENAEAIVTMSTDSNFAGDNLDQTRPEIDNTTTLGTSLFSYLHNYLLWGSDRGGLNEVNVELPANITSRIEREWQVQATRSHPSIAAISNVSVRIDLSGSNILNNGDCGLKLLIDTDGDGDFTTGPITMIDVTNVDMAGNAYFDNVNFEHLDVFTVGFGDTEPPTASNPTDITVCDTPPAADPLVVTDEADNCAIASVVLLSESSDGNTNPETITRTYRVTDTTGNFVDVTQTIYVYLSPDIDDIADQVVCDSYTLPAITGTNLTGSEAYYDLPGGPSGGGNAYAQGDVINSDITLYIYDETGSTPNCFDEESFTITINPTPVAPVANNLTFCNTDNPTGADLVPAISATITWYSDAGLTSTVANADPLSSQDYYVTQTINGCEGPATTITVNIDATNEAGTPTDIDLCEGDNTPHDLNAQLAGEDGGGTWTDVDDAFGNGANSVVPDPANMDFSTLSAGAYRFTYTIPATGPCAPDNATVTVTVNTVPQIAVNTFSDPVACGGNGTIELTFSNVPDGNYDITYDAGVFPSVPVFGGSATINTPQGTYNNLRITVNGCTSTDNPDVTLTDPGAPTPNAGIDGNVCDIANPFATNANPAVGTGTWTNQTPGVGTATFVDPNDETTNVTVDSYGTYIFRWTDTNGSCSDFDEV</sequence>
<evidence type="ECO:0000313" key="2">
    <source>
        <dbReference type="EMBL" id="KAB5490246.1"/>
    </source>
</evidence>
<evidence type="ECO:0000259" key="1">
    <source>
        <dbReference type="Pfam" id="PF26628"/>
    </source>
</evidence>
<comment type="caution">
    <text evidence="2">The sequence shown here is derived from an EMBL/GenBank/DDBJ whole genome shotgun (WGS) entry which is preliminary data.</text>
</comment>
<dbReference type="Proteomes" id="UP000319204">
    <property type="component" value="Unassembled WGS sequence"/>
</dbReference>
<feature type="non-terminal residue" evidence="2">
    <location>
        <position position="1059"/>
    </location>
</feature>
<evidence type="ECO:0000313" key="3">
    <source>
        <dbReference type="Proteomes" id="UP000319204"/>
    </source>
</evidence>
<accession>A0A5N5IYD3</accession>
<protein>
    <recommendedName>
        <fullName evidence="1">DUF8202 domain-containing protein</fullName>
    </recommendedName>
</protein>
<feature type="domain" description="DUF8202" evidence="1">
    <location>
        <begin position="327"/>
        <end position="556"/>
    </location>
</feature>
<name>A0A5N5IYD3_9FLAO</name>
<dbReference type="Pfam" id="PF26628">
    <property type="entry name" value="DUF8202"/>
    <property type="match status" value="1"/>
</dbReference>
<gene>
    <name evidence="2" type="ORF">FOT42_007830</name>
</gene>
<dbReference type="InterPro" id="IPR058515">
    <property type="entry name" value="DUF8202"/>
</dbReference>
<keyword evidence="3" id="KW-1185">Reference proteome</keyword>
<dbReference type="RefSeq" id="WP_151890007.1">
    <property type="nucleotide sequence ID" value="NZ_VNIK02000003.1"/>
</dbReference>
<proteinExistence type="predicted"/>
<reference evidence="2" key="1">
    <citation type="submission" date="2019-10" db="EMBL/GenBank/DDBJ databases">
        <title>Muricauda hadale sp. nov., a piezophilic bacterium isolated from hadopelagic water of the Mariana Trench.</title>
        <authorList>
            <person name="Wei Y."/>
        </authorList>
    </citation>
    <scope>NUCLEOTIDE SEQUENCE [LARGE SCALE GENOMIC DNA]</scope>
    <source>
        <strain evidence="2">MT-229</strain>
    </source>
</reference>
<dbReference type="EMBL" id="VNIK02000003">
    <property type="protein sequence ID" value="KAB5490246.1"/>
    <property type="molecule type" value="Genomic_DNA"/>
</dbReference>
<organism evidence="2 3">
    <name type="scientific">Flagellimonas hadalis</name>
    <dbReference type="NCBI Taxonomy" id="2597517"/>
    <lineage>
        <taxon>Bacteria</taxon>
        <taxon>Pseudomonadati</taxon>
        <taxon>Bacteroidota</taxon>
        <taxon>Flavobacteriia</taxon>
        <taxon>Flavobacteriales</taxon>
        <taxon>Flavobacteriaceae</taxon>
        <taxon>Flagellimonas</taxon>
    </lineage>
</organism>
<dbReference type="AlphaFoldDB" id="A0A5N5IYD3"/>
<dbReference type="OrthoDB" id="2582440at2"/>